<dbReference type="GO" id="GO:0050821">
    <property type="term" value="P:protein stabilization"/>
    <property type="evidence" value="ECO:0007669"/>
    <property type="project" value="TreeGrafter"/>
</dbReference>
<dbReference type="InterPro" id="IPR007853">
    <property type="entry name" value="Znf_DNL-typ"/>
</dbReference>
<dbReference type="OrthoDB" id="512667at2759"/>
<dbReference type="GO" id="GO:0051087">
    <property type="term" value="F:protein-folding chaperone binding"/>
    <property type="evidence" value="ECO:0007669"/>
    <property type="project" value="TreeGrafter"/>
</dbReference>
<dbReference type="AlphaFoldDB" id="A0A6P4J895"/>
<dbReference type="PROSITE" id="PS51501">
    <property type="entry name" value="ZF_DNL"/>
    <property type="match status" value="1"/>
</dbReference>
<proteinExistence type="predicted"/>
<name>A0A6P4J895_DROKI</name>
<organism evidence="6 7">
    <name type="scientific">Drosophila kikkawai</name>
    <name type="common">Fruit fly</name>
    <dbReference type="NCBI Taxonomy" id="30033"/>
    <lineage>
        <taxon>Eukaryota</taxon>
        <taxon>Metazoa</taxon>
        <taxon>Ecdysozoa</taxon>
        <taxon>Arthropoda</taxon>
        <taxon>Hexapoda</taxon>
        <taxon>Insecta</taxon>
        <taxon>Pterygota</taxon>
        <taxon>Neoptera</taxon>
        <taxon>Endopterygota</taxon>
        <taxon>Diptera</taxon>
        <taxon>Brachycera</taxon>
        <taxon>Muscomorpha</taxon>
        <taxon>Ephydroidea</taxon>
        <taxon>Drosophilidae</taxon>
        <taxon>Drosophila</taxon>
        <taxon>Sophophora</taxon>
    </lineage>
</organism>
<dbReference type="GO" id="GO:0008270">
    <property type="term" value="F:zinc ion binding"/>
    <property type="evidence" value="ECO:0007669"/>
    <property type="project" value="UniProtKB-KW"/>
</dbReference>
<dbReference type="Pfam" id="PF05180">
    <property type="entry name" value="zf-DNL"/>
    <property type="match status" value="1"/>
</dbReference>
<evidence type="ECO:0000313" key="7">
    <source>
        <dbReference type="RefSeq" id="XP_017030773.1"/>
    </source>
</evidence>
<gene>
    <name evidence="7" type="primary">LOC108080509</name>
</gene>
<protein>
    <submittedName>
        <fullName evidence="7">Uncharacterized protein isoform X1</fullName>
    </submittedName>
</protein>
<keyword evidence="3" id="KW-0862">Zinc</keyword>
<keyword evidence="6" id="KW-1185">Reference proteome</keyword>
<evidence type="ECO:0000256" key="4">
    <source>
        <dbReference type="PROSITE-ProRule" id="PRU00834"/>
    </source>
</evidence>
<dbReference type="RefSeq" id="XP_017030773.1">
    <property type="nucleotide sequence ID" value="XM_017175284.3"/>
</dbReference>
<dbReference type="PANTHER" id="PTHR20922:SF13">
    <property type="entry name" value="DNL-TYPE ZINC FINGER PROTEIN"/>
    <property type="match status" value="1"/>
</dbReference>
<keyword evidence="2 4" id="KW-0863">Zinc-finger</keyword>
<feature type="domain" description="DNL-type" evidence="5">
    <location>
        <begin position="93"/>
        <end position="180"/>
    </location>
</feature>
<sequence>MSVLRQLYTISAGLGRRSLCGKARKVQNAAFGTQLLTAATSKTQSAVFGRSNHNSHYYTCICRTCTCRSFHNSNSVQHDADQTVATNSIPLAELQTKMQLIYTCKVCQTRNMKTISKVAYNRGVVIVTCEGCSNHHLIADNLNWFTDLEGKRNIEEILAEKGEKVIRLVDGNCEFLPKTD</sequence>
<dbReference type="GO" id="GO:0006457">
    <property type="term" value="P:protein folding"/>
    <property type="evidence" value="ECO:0007669"/>
    <property type="project" value="TreeGrafter"/>
</dbReference>
<evidence type="ECO:0000313" key="6">
    <source>
        <dbReference type="Proteomes" id="UP001652661"/>
    </source>
</evidence>
<accession>A0A6P4J895</accession>
<reference evidence="7" key="1">
    <citation type="submission" date="2025-08" db="UniProtKB">
        <authorList>
            <consortium name="RefSeq"/>
        </authorList>
    </citation>
    <scope>IDENTIFICATION</scope>
    <source>
        <strain evidence="7">14028-0561.14</strain>
        <tissue evidence="7">Whole fly</tissue>
    </source>
</reference>
<evidence type="ECO:0000256" key="1">
    <source>
        <dbReference type="ARBA" id="ARBA00022723"/>
    </source>
</evidence>
<evidence type="ECO:0000256" key="2">
    <source>
        <dbReference type="ARBA" id="ARBA00022771"/>
    </source>
</evidence>
<dbReference type="GO" id="GO:0005739">
    <property type="term" value="C:mitochondrion"/>
    <property type="evidence" value="ECO:0007669"/>
    <property type="project" value="TreeGrafter"/>
</dbReference>
<evidence type="ECO:0000259" key="5">
    <source>
        <dbReference type="PROSITE" id="PS51501"/>
    </source>
</evidence>
<dbReference type="GeneID" id="108080509"/>
<dbReference type="GO" id="GO:0030150">
    <property type="term" value="P:protein import into mitochondrial matrix"/>
    <property type="evidence" value="ECO:0007669"/>
    <property type="project" value="TreeGrafter"/>
</dbReference>
<dbReference type="InterPro" id="IPR024158">
    <property type="entry name" value="Mt_import_TIM15"/>
</dbReference>
<dbReference type="Proteomes" id="UP001652661">
    <property type="component" value="Chromosome X"/>
</dbReference>
<dbReference type="PANTHER" id="PTHR20922">
    <property type="entry name" value="DNL-TYPE ZINC FINGER PROTEIN"/>
    <property type="match status" value="1"/>
</dbReference>
<keyword evidence="1" id="KW-0479">Metal-binding</keyword>
<evidence type="ECO:0000256" key="3">
    <source>
        <dbReference type="ARBA" id="ARBA00022833"/>
    </source>
</evidence>